<proteinExistence type="predicted"/>
<evidence type="ECO:0000259" key="1">
    <source>
        <dbReference type="Pfam" id="PF01402"/>
    </source>
</evidence>
<gene>
    <name evidence="2" type="ORF">GHT07_01080</name>
</gene>
<feature type="domain" description="Ribbon-helix-helix protein CopG" evidence="1">
    <location>
        <begin position="12"/>
        <end position="48"/>
    </location>
</feature>
<dbReference type="AlphaFoldDB" id="A0A844APA0"/>
<name>A0A844APA0_9BURK</name>
<dbReference type="InterPro" id="IPR010985">
    <property type="entry name" value="Ribbon_hlx_hlx"/>
</dbReference>
<protein>
    <submittedName>
        <fullName evidence="2">Ribbon-helix-helix protein, CopG family</fullName>
    </submittedName>
</protein>
<evidence type="ECO:0000313" key="3">
    <source>
        <dbReference type="Proteomes" id="UP000487350"/>
    </source>
</evidence>
<dbReference type="Pfam" id="PF01402">
    <property type="entry name" value="RHH_1"/>
    <property type="match status" value="1"/>
</dbReference>
<dbReference type="SUPFAM" id="SSF47598">
    <property type="entry name" value="Ribbon-helix-helix"/>
    <property type="match status" value="1"/>
</dbReference>
<reference evidence="2 3" key="1">
    <citation type="submission" date="2019-11" db="EMBL/GenBank/DDBJ databases">
        <title>Caenimonas koreensis gen. nov., sp. nov., isolated from activated sludge.</title>
        <authorList>
            <person name="Seung H.R."/>
        </authorList>
    </citation>
    <scope>NUCLEOTIDE SEQUENCE [LARGE SCALE GENOMIC DNA]</scope>
    <source>
        <strain evidence="2 3">EMB320</strain>
    </source>
</reference>
<dbReference type="EMBL" id="WJBU01000001">
    <property type="protein sequence ID" value="MRD45855.1"/>
    <property type="molecule type" value="Genomic_DNA"/>
</dbReference>
<sequence>MTVLQLRTMSTLSIRLDAELEDRLDREVERLGTTRSRFVQDLLLQRLESPSPFALLQEARTEYKLPNPARAKVKTNKAANVKALVRAVVAGKGRAK</sequence>
<keyword evidence="3" id="KW-1185">Reference proteome</keyword>
<dbReference type="GO" id="GO:0006355">
    <property type="term" value="P:regulation of DNA-templated transcription"/>
    <property type="evidence" value="ECO:0007669"/>
    <property type="project" value="InterPro"/>
</dbReference>
<organism evidence="2 3">
    <name type="scientific">Caenimonas koreensis DSM 17982</name>
    <dbReference type="NCBI Taxonomy" id="1121255"/>
    <lineage>
        <taxon>Bacteria</taxon>
        <taxon>Pseudomonadati</taxon>
        <taxon>Pseudomonadota</taxon>
        <taxon>Betaproteobacteria</taxon>
        <taxon>Burkholderiales</taxon>
        <taxon>Comamonadaceae</taxon>
        <taxon>Caenimonas</taxon>
    </lineage>
</organism>
<evidence type="ECO:0000313" key="2">
    <source>
        <dbReference type="EMBL" id="MRD45855.1"/>
    </source>
</evidence>
<accession>A0A844APA0</accession>
<comment type="caution">
    <text evidence="2">The sequence shown here is derived from an EMBL/GenBank/DDBJ whole genome shotgun (WGS) entry which is preliminary data.</text>
</comment>
<dbReference type="Proteomes" id="UP000487350">
    <property type="component" value="Unassembled WGS sequence"/>
</dbReference>
<dbReference type="InterPro" id="IPR002145">
    <property type="entry name" value="CopG"/>
</dbReference>